<reference evidence="2 3" key="1">
    <citation type="submission" date="2018-06" db="EMBL/GenBank/DDBJ databases">
        <title>Genomic Encyclopedia of Type Strains, Phase IV (KMG-IV): sequencing the most valuable type-strain genomes for metagenomic binning, comparative biology and taxonomic classification.</title>
        <authorList>
            <person name="Goeker M."/>
        </authorList>
    </citation>
    <scope>NUCLEOTIDE SEQUENCE [LARGE SCALE GENOMIC DNA]</scope>
    <source>
        <strain evidence="2 3">DSM 25619</strain>
    </source>
</reference>
<evidence type="ECO:0000259" key="1">
    <source>
        <dbReference type="PROSITE" id="PS51819"/>
    </source>
</evidence>
<gene>
    <name evidence="2" type="ORF">DFR47_101775</name>
</gene>
<dbReference type="InterPro" id="IPR037523">
    <property type="entry name" value="VOC_core"/>
</dbReference>
<proteinExistence type="predicted"/>
<dbReference type="AlphaFoldDB" id="A0A366ECH5"/>
<dbReference type="InterPro" id="IPR029068">
    <property type="entry name" value="Glyas_Bleomycin-R_OHBP_Dase"/>
</dbReference>
<comment type="caution">
    <text evidence="2">The sequence shown here is derived from an EMBL/GenBank/DDBJ whole genome shotgun (WGS) entry which is preliminary data.</text>
</comment>
<dbReference type="Pfam" id="PF00903">
    <property type="entry name" value="Glyoxalase"/>
    <property type="match status" value="1"/>
</dbReference>
<keyword evidence="2" id="KW-0560">Oxidoreductase</keyword>
<sequence length="71" mass="7643">MNHPDNLMLYVANPEASATFYAELFGIQPVEQSPTFALFILQSGLKLALWSKHTVQPAPANSGGGCEFSMG</sequence>
<protein>
    <submittedName>
        <fullName evidence="2">Glyoxalase/bleomycin resistance protein/dioxygenase superfamily protein</fullName>
    </submittedName>
</protein>
<keyword evidence="2" id="KW-0223">Dioxygenase</keyword>
<dbReference type="PROSITE" id="PS51819">
    <property type="entry name" value="VOC"/>
    <property type="match status" value="1"/>
</dbReference>
<evidence type="ECO:0000313" key="2">
    <source>
        <dbReference type="EMBL" id="RBO99164.1"/>
    </source>
</evidence>
<dbReference type="SUPFAM" id="SSF54593">
    <property type="entry name" value="Glyoxalase/Bleomycin resistance protein/Dihydroxybiphenyl dioxygenase"/>
    <property type="match status" value="1"/>
</dbReference>
<dbReference type="GO" id="GO:0051213">
    <property type="term" value="F:dioxygenase activity"/>
    <property type="evidence" value="ECO:0007669"/>
    <property type="project" value="UniProtKB-KW"/>
</dbReference>
<accession>A0A366ECH5</accession>
<dbReference type="InterPro" id="IPR004360">
    <property type="entry name" value="Glyas_Fos-R_dOase_dom"/>
</dbReference>
<dbReference type="Gene3D" id="3.30.720.120">
    <property type="match status" value="1"/>
</dbReference>
<dbReference type="Proteomes" id="UP000252893">
    <property type="component" value="Unassembled WGS sequence"/>
</dbReference>
<evidence type="ECO:0000313" key="3">
    <source>
        <dbReference type="Proteomes" id="UP000252893"/>
    </source>
</evidence>
<feature type="domain" description="VOC" evidence="1">
    <location>
        <begin position="3"/>
        <end position="71"/>
    </location>
</feature>
<name>A0A366ECH5_9HYPH</name>
<dbReference type="EMBL" id="QNRH01000001">
    <property type="protein sequence ID" value="RBO99164.1"/>
    <property type="molecule type" value="Genomic_DNA"/>
</dbReference>
<keyword evidence="3" id="KW-1185">Reference proteome</keyword>
<organism evidence="2 3">
    <name type="scientific">Pseudochrobactrum asaccharolyticum</name>
    <dbReference type="NCBI Taxonomy" id="354351"/>
    <lineage>
        <taxon>Bacteria</taxon>
        <taxon>Pseudomonadati</taxon>
        <taxon>Pseudomonadota</taxon>
        <taxon>Alphaproteobacteria</taxon>
        <taxon>Hyphomicrobiales</taxon>
        <taxon>Brucellaceae</taxon>
        <taxon>Pseudochrobactrum</taxon>
    </lineage>
</organism>